<dbReference type="Proteomes" id="UP000355283">
    <property type="component" value="Unassembled WGS sequence"/>
</dbReference>
<evidence type="ECO:0000313" key="3">
    <source>
        <dbReference type="EMBL" id="TFJ82810.1"/>
    </source>
</evidence>
<protein>
    <submittedName>
        <fullName evidence="2">Uncharacterized protein</fullName>
    </submittedName>
</protein>
<evidence type="ECO:0000256" key="1">
    <source>
        <dbReference type="SAM" id="SignalP"/>
    </source>
</evidence>
<feature type="chain" id="PRO_5036118160" evidence="1">
    <location>
        <begin position="20"/>
        <end position="196"/>
    </location>
</feature>
<dbReference type="AlphaFoldDB" id="A0A4D9D2I3"/>
<dbReference type="EMBL" id="SDOX01000094">
    <property type="protein sequence ID" value="TFJ82809.1"/>
    <property type="molecule type" value="Genomic_DNA"/>
</dbReference>
<reference evidence="2 4" key="1">
    <citation type="submission" date="2019-01" db="EMBL/GenBank/DDBJ databases">
        <title>Nuclear Genome Assembly of the Microalgal Biofuel strain Nannochloropsis salina CCMP1776.</title>
        <authorList>
            <person name="Hovde B."/>
        </authorList>
    </citation>
    <scope>NUCLEOTIDE SEQUENCE [LARGE SCALE GENOMIC DNA]</scope>
    <source>
        <strain evidence="2 4">CCMP1776</strain>
    </source>
</reference>
<organism evidence="2 4">
    <name type="scientific">Nannochloropsis salina CCMP1776</name>
    <dbReference type="NCBI Taxonomy" id="1027361"/>
    <lineage>
        <taxon>Eukaryota</taxon>
        <taxon>Sar</taxon>
        <taxon>Stramenopiles</taxon>
        <taxon>Ochrophyta</taxon>
        <taxon>Eustigmatophyceae</taxon>
        <taxon>Eustigmatales</taxon>
        <taxon>Monodopsidaceae</taxon>
        <taxon>Microchloropsis</taxon>
        <taxon>Microchloropsis salina</taxon>
    </lineage>
</organism>
<evidence type="ECO:0000313" key="4">
    <source>
        <dbReference type="Proteomes" id="UP000355283"/>
    </source>
</evidence>
<keyword evidence="4" id="KW-1185">Reference proteome</keyword>
<sequence>MRRVLSFFALSALLALTAAQEAELSLTRIDAVDSSRINKDQWRIKGYLNEPSGNITQTIGQSGLVAELLDGADDTLDTASFAPNDCRILARGKRVVCKTLGSRLTLRQSKPPKSLHVASHGRANGFYRVSGNFRRVNFQEDPVVSPLTVELMTGELMFSDTNTDCSIKSKRMNTKTTIKCKPGTPVPTTAPTAAST</sequence>
<dbReference type="EMBL" id="SDOX01000094">
    <property type="protein sequence ID" value="TFJ82810.1"/>
    <property type="molecule type" value="Genomic_DNA"/>
</dbReference>
<evidence type="ECO:0000313" key="2">
    <source>
        <dbReference type="EMBL" id="TFJ82809.1"/>
    </source>
</evidence>
<accession>A0A4D9D2I3</accession>
<feature type="signal peptide" evidence="1">
    <location>
        <begin position="1"/>
        <end position="19"/>
    </location>
</feature>
<name>A0A4D9D2I3_9STRA</name>
<gene>
    <name evidence="2" type="ORF">NSK_005884</name>
    <name evidence="3" type="ORF">NSK_005885</name>
</gene>
<proteinExistence type="predicted"/>
<comment type="caution">
    <text evidence="2">The sequence shown here is derived from an EMBL/GenBank/DDBJ whole genome shotgun (WGS) entry which is preliminary data.</text>
</comment>
<keyword evidence="1" id="KW-0732">Signal</keyword>